<dbReference type="GO" id="GO:0004497">
    <property type="term" value="F:monooxygenase activity"/>
    <property type="evidence" value="ECO:0007669"/>
    <property type="project" value="UniProtKB-KW"/>
</dbReference>
<gene>
    <name evidence="11" type="ORF">URODEC1_LOCUS57881</name>
</gene>
<reference evidence="11 12" key="2">
    <citation type="submission" date="2024-10" db="EMBL/GenBank/DDBJ databases">
        <authorList>
            <person name="Ryan C."/>
        </authorList>
    </citation>
    <scope>NUCLEOTIDE SEQUENCE [LARGE SCALE GENOMIC DNA]</scope>
</reference>
<keyword evidence="4 8" id="KW-0479">Metal-binding</keyword>
<name>A0ABC9AVC1_9POAL</name>
<keyword evidence="10" id="KW-0732">Signal</keyword>
<dbReference type="PROSITE" id="PS00086">
    <property type="entry name" value="CYTOCHROME_P450"/>
    <property type="match status" value="1"/>
</dbReference>
<dbReference type="Pfam" id="PF00067">
    <property type="entry name" value="p450"/>
    <property type="match status" value="1"/>
</dbReference>
<dbReference type="Gene3D" id="1.10.630.10">
    <property type="entry name" value="Cytochrome P450"/>
    <property type="match status" value="1"/>
</dbReference>
<evidence type="ECO:0000256" key="8">
    <source>
        <dbReference type="PIRSR" id="PIRSR602401-1"/>
    </source>
</evidence>
<comment type="cofactor">
    <cofactor evidence="1 8">
        <name>heme</name>
        <dbReference type="ChEBI" id="CHEBI:30413"/>
    </cofactor>
</comment>
<keyword evidence="7 9" id="KW-0503">Monooxygenase</keyword>
<proteinExistence type="inferred from homology"/>
<sequence length="468" mass="52534">MEGTVLVALFPFVLLVVLSMLKSLLVAKPKHNLPPGPWTLPVIGNLHHLVTGPNIHHAMRRLARKHGPLMTLRLGEVPAMVVSSPEGAQEVLKTHDVTFADRHVNATCSAFTFGGNDVAFAPYGERWRQLRKICVLELLSAARVLSFRRIREEEVARLMEKLAEEYLDANDMAIRETSGLAVADLFPSLRLLKVLGTAPRKVLECRDRIQHIIEQVIQETREAMDHGDDKSFVSVLLRLQKERSMPIPLDDNTIAALTFDMFAAGTETSSTTLNWCMTELVRNPWAMAKAQAEVREAFKGKSTINEEDLKGLSYVKLVIKEALRLHTPAPLLIPRKCRETCEVLGYDVPKGTVIFVNMWAICRDPKYWSHSEEFRPERFENSNLDYRGTNYEFLPFGAGRRICPGINLGVGNIELALASLLYHFDWKLPEGIEPKDVDVSEGAGLLVAYKKSSLMVHPVTRIPLADDV</sequence>
<keyword evidence="5 9" id="KW-0560">Oxidoreductase</keyword>
<dbReference type="InterPro" id="IPR017972">
    <property type="entry name" value="Cyt_P450_CS"/>
</dbReference>
<evidence type="ECO:0000256" key="1">
    <source>
        <dbReference type="ARBA" id="ARBA00001971"/>
    </source>
</evidence>
<evidence type="ECO:0000256" key="6">
    <source>
        <dbReference type="ARBA" id="ARBA00023004"/>
    </source>
</evidence>
<dbReference type="InterPro" id="IPR001128">
    <property type="entry name" value="Cyt_P450"/>
</dbReference>
<feature type="binding site" description="axial binding residue" evidence="8">
    <location>
        <position position="403"/>
    </location>
    <ligand>
        <name>heme</name>
        <dbReference type="ChEBI" id="CHEBI:30413"/>
    </ligand>
    <ligandPart>
        <name>Fe</name>
        <dbReference type="ChEBI" id="CHEBI:18248"/>
    </ligandPart>
</feature>
<reference evidence="12" key="1">
    <citation type="submission" date="2024-06" db="EMBL/GenBank/DDBJ databases">
        <authorList>
            <person name="Ryan C."/>
        </authorList>
    </citation>
    <scope>NUCLEOTIDE SEQUENCE [LARGE SCALE GENOMIC DNA]</scope>
</reference>
<dbReference type="AlphaFoldDB" id="A0ABC9AVC1"/>
<keyword evidence="12" id="KW-1185">Reference proteome</keyword>
<keyword evidence="6 8" id="KW-0408">Iron</keyword>
<dbReference type="InterPro" id="IPR002401">
    <property type="entry name" value="Cyt_P450_E_grp-I"/>
</dbReference>
<feature type="chain" id="PRO_5044787079" description="Cytochrome P450" evidence="10">
    <location>
        <begin position="28"/>
        <end position="468"/>
    </location>
</feature>
<protein>
    <recommendedName>
        <fullName evidence="13">Cytochrome P450</fullName>
    </recommendedName>
</protein>
<evidence type="ECO:0000256" key="5">
    <source>
        <dbReference type="ARBA" id="ARBA00023002"/>
    </source>
</evidence>
<dbReference type="FunFam" id="1.10.630.10:FF:000126">
    <property type="entry name" value="Predicted protein"/>
    <property type="match status" value="1"/>
</dbReference>
<evidence type="ECO:0000256" key="7">
    <source>
        <dbReference type="ARBA" id="ARBA00023033"/>
    </source>
</evidence>
<dbReference type="PRINTS" id="PR00385">
    <property type="entry name" value="P450"/>
</dbReference>
<evidence type="ECO:0000313" key="11">
    <source>
        <dbReference type="EMBL" id="CAL4985302.1"/>
    </source>
</evidence>
<dbReference type="GO" id="GO:0016705">
    <property type="term" value="F:oxidoreductase activity, acting on paired donors, with incorporation or reduction of molecular oxygen"/>
    <property type="evidence" value="ECO:0007669"/>
    <property type="project" value="UniProtKB-ARBA"/>
</dbReference>
<dbReference type="CDD" id="cd11072">
    <property type="entry name" value="CYP71-like"/>
    <property type="match status" value="1"/>
</dbReference>
<evidence type="ECO:0000256" key="4">
    <source>
        <dbReference type="ARBA" id="ARBA00022723"/>
    </source>
</evidence>
<accession>A0ABC9AVC1</accession>
<dbReference type="GO" id="GO:0046872">
    <property type="term" value="F:metal ion binding"/>
    <property type="evidence" value="ECO:0007669"/>
    <property type="project" value="UniProtKB-KW"/>
</dbReference>
<keyword evidence="3 8" id="KW-0349">Heme</keyword>
<dbReference type="Proteomes" id="UP001497457">
    <property type="component" value="Chromosome 22rd"/>
</dbReference>
<dbReference type="InterPro" id="IPR036396">
    <property type="entry name" value="Cyt_P450_sf"/>
</dbReference>
<dbReference type="SUPFAM" id="SSF48264">
    <property type="entry name" value="Cytochrome P450"/>
    <property type="match status" value="1"/>
</dbReference>
<evidence type="ECO:0000256" key="10">
    <source>
        <dbReference type="SAM" id="SignalP"/>
    </source>
</evidence>
<comment type="similarity">
    <text evidence="2 9">Belongs to the cytochrome P450 family.</text>
</comment>
<evidence type="ECO:0000313" key="12">
    <source>
        <dbReference type="Proteomes" id="UP001497457"/>
    </source>
</evidence>
<organism evidence="11 12">
    <name type="scientific">Urochloa decumbens</name>
    <dbReference type="NCBI Taxonomy" id="240449"/>
    <lineage>
        <taxon>Eukaryota</taxon>
        <taxon>Viridiplantae</taxon>
        <taxon>Streptophyta</taxon>
        <taxon>Embryophyta</taxon>
        <taxon>Tracheophyta</taxon>
        <taxon>Spermatophyta</taxon>
        <taxon>Magnoliopsida</taxon>
        <taxon>Liliopsida</taxon>
        <taxon>Poales</taxon>
        <taxon>Poaceae</taxon>
        <taxon>PACMAD clade</taxon>
        <taxon>Panicoideae</taxon>
        <taxon>Panicodae</taxon>
        <taxon>Paniceae</taxon>
        <taxon>Melinidinae</taxon>
        <taxon>Urochloa</taxon>
    </lineage>
</organism>
<dbReference type="EMBL" id="OZ075132">
    <property type="protein sequence ID" value="CAL4985302.1"/>
    <property type="molecule type" value="Genomic_DNA"/>
</dbReference>
<dbReference type="PRINTS" id="PR00463">
    <property type="entry name" value="EP450I"/>
</dbReference>
<feature type="signal peptide" evidence="10">
    <location>
        <begin position="1"/>
        <end position="27"/>
    </location>
</feature>
<evidence type="ECO:0008006" key="13">
    <source>
        <dbReference type="Google" id="ProtNLM"/>
    </source>
</evidence>
<dbReference type="PANTHER" id="PTHR47955:SF8">
    <property type="entry name" value="CYTOCHROME P450 71D11-LIKE"/>
    <property type="match status" value="1"/>
</dbReference>
<dbReference type="PANTHER" id="PTHR47955">
    <property type="entry name" value="CYTOCHROME P450 FAMILY 71 PROTEIN"/>
    <property type="match status" value="1"/>
</dbReference>
<evidence type="ECO:0000256" key="2">
    <source>
        <dbReference type="ARBA" id="ARBA00010617"/>
    </source>
</evidence>
<evidence type="ECO:0000256" key="9">
    <source>
        <dbReference type="RuleBase" id="RU000461"/>
    </source>
</evidence>
<evidence type="ECO:0000256" key="3">
    <source>
        <dbReference type="ARBA" id="ARBA00022617"/>
    </source>
</evidence>